<reference evidence="3 4" key="1">
    <citation type="submission" date="2019-09" db="EMBL/GenBank/DDBJ databases">
        <authorList>
            <person name="Chandra G."/>
            <person name="Truman W A."/>
        </authorList>
    </citation>
    <scope>NUCLEOTIDE SEQUENCE [LARGE SCALE GENOMIC DNA]</scope>
    <source>
        <strain evidence="3">PS941</strain>
    </source>
</reference>
<feature type="compositionally biased region" description="Polar residues" evidence="1">
    <location>
        <begin position="487"/>
        <end position="500"/>
    </location>
</feature>
<dbReference type="Proteomes" id="UP000326452">
    <property type="component" value="Unassembled WGS sequence"/>
</dbReference>
<dbReference type="EMBL" id="CABVJC010000008">
    <property type="protein sequence ID" value="VVQ15847.1"/>
    <property type="molecule type" value="Genomic_DNA"/>
</dbReference>
<proteinExistence type="predicted"/>
<feature type="region of interest" description="Disordered" evidence="1">
    <location>
        <begin position="451"/>
        <end position="474"/>
    </location>
</feature>
<dbReference type="OrthoDB" id="6991566at2"/>
<evidence type="ECO:0000259" key="2">
    <source>
        <dbReference type="Pfam" id="PF20178"/>
    </source>
</evidence>
<organism evidence="3 4">
    <name type="scientific">Pseudomonas fluorescens</name>
    <dbReference type="NCBI Taxonomy" id="294"/>
    <lineage>
        <taxon>Bacteria</taxon>
        <taxon>Pseudomonadati</taxon>
        <taxon>Pseudomonadota</taxon>
        <taxon>Gammaproteobacteria</taxon>
        <taxon>Pseudomonadales</taxon>
        <taxon>Pseudomonadaceae</taxon>
        <taxon>Pseudomonas</taxon>
    </lineage>
</organism>
<accession>A0A5E7UW62</accession>
<dbReference type="Pfam" id="PF20178">
    <property type="entry name" value="ToxA_N"/>
    <property type="match status" value="1"/>
</dbReference>
<feature type="region of interest" description="Disordered" evidence="1">
    <location>
        <begin position="487"/>
        <end position="525"/>
    </location>
</feature>
<evidence type="ECO:0000313" key="3">
    <source>
        <dbReference type="EMBL" id="VVQ15847.1"/>
    </source>
</evidence>
<dbReference type="InterPro" id="IPR046673">
    <property type="entry name" value="ToxA_N"/>
</dbReference>
<protein>
    <recommendedName>
        <fullName evidence="2">Dermonecrotic toxin N-terminal domain-containing protein</fullName>
    </recommendedName>
</protein>
<feature type="domain" description="Dermonecrotic toxin N-terminal" evidence="2">
    <location>
        <begin position="72"/>
        <end position="299"/>
    </location>
</feature>
<dbReference type="RefSeq" id="WP_150694145.1">
    <property type="nucleotide sequence ID" value="NZ_CABVJC010000008.1"/>
</dbReference>
<name>A0A5E7UW62_PSEFL</name>
<evidence type="ECO:0000256" key="1">
    <source>
        <dbReference type="SAM" id="MobiDB-lite"/>
    </source>
</evidence>
<feature type="compositionally biased region" description="Basic and acidic residues" evidence="1">
    <location>
        <begin position="502"/>
        <end position="525"/>
    </location>
</feature>
<evidence type="ECO:0000313" key="4">
    <source>
        <dbReference type="Proteomes" id="UP000326452"/>
    </source>
</evidence>
<dbReference type="AlphaFoldDB" id="A0A5E7UW62"/>
<gene>
    <name evidence="3" type="ORF">PS941_04307</name>
</gene>
<sequence length="525" mass="59936">MNTPQELQTIAATVEIQLDVSTVQPNVSSASAPLDRFIQLFKKEDPGRLADFCSAIDQAIPFHHYFETLVNKLVNLENFCRLKLLLKLKQKYAMRFSVDDLIRLAPANTKDQPSAPLTLTLLQAAMLNFTDVEAAAGYFSSDSGTLPLPRKSTERGSPDLRITAEEFAALSRELDLGGAYLKYISSVLKDPRIKRLGAQLHRHNFELFAYEKYFTKPTGKDYLGAEFPLHQLHALVQLIYKKEDICTGDSFYNGKIQLHALQLFGKYVTDATLITWRHSTEAKKDSFILYVPNDSGDGFYKSNTPIECLDRFVYEFLPKAQFRELIKSQLPIAEQHEFSLNMLENIRSQIKFITLQKGLYQHLFDRYVDKFFADARAFAVPVININEPAYANRRKNVALGKYLTHLKSPTDDFIKRLRTHPTDKLLSTVFNNVKTWRVTEKHQALVRLLDLKKTPSPADDNGDRPQADEGTATDYFDQFELTGESTGQRVYLQKKSTVPESVQRDMTVKQRSHAQEDIHPKALKD</sequence>